<dbReference type="EMBL" id="JABFUD020000023">
    <property type="protein sequence ID" value="KAI5061575.1"/>
    <property type="molecule type" value="Genomic_DNA"/>
</dbReference>
<sequence>MASTAATPNPSGAPSAKVDELRGVLASKGLVVKDSVLARLAKSKSFKESLTLVQDAERQLESSAQSTENDVQAQNEESGCETSVTQKPKEVEASKIEQEAADKTVSFSGSSGRDVKQLSVSSEGGKVLASNEGLSHSSSEEQKKQRRTKRFGTVSNDEKLKQRASRFGITEDLNEEAEKKRARAARFGIVDEDAKKKARLERFKSSEPEDKEEIEKRKARALRFAPSTDSSLVEVMAPKESLE</sequence>
<feature type="compositionally biased region" description="Basic and acidic residues" evidence="1">
    <location>
        <begin position="87"/>
        <end position="102"/>
    </location>
</feature>
<evidence type="ECO:0000313" key="2">
    <source>
        <dbReference type="EMBL" id="KAI5061575.1"/>
    </source>
</evidence>
<evidence type="ECO:0000313" key="3">
    <source>
        <dbReference type="Proteomes" id="UP000886520"/>
    </source>
</evidence>
<proteinExistence type="predicted"/>
<gene>
    <name evidence="2" type="ORF">GOP47_0024080</name>
</gene>
<evidence type="ECO:0008006" key="4">
    <source>
        <dbReference type="Google" id="ProtNLM"/>
    </source>
</evidence>
<protein>
    <recommendedName>
        <fullName evidence="4">THO1-MOS11 C-terminal domain-containing protein</fullName>
    </recommendedName>
</protein>
<feature type="compositionally biased region" description="Polar residues" evidence="1">
    <location>
        <begin position="61"/>
        <end position="86"/>
    </location>
</feature>
<reference evidence="2" key="1">
    <citation type="submission" date="2021-01" db="EMBL/GenBank/DDBJ databases">
        <title>Adiantum capillus-veneris genome.</title>
        <authorList>
            <person name="Fang Y."/>
            <person name="Liao Q."/>
        </authorList>
    </citation>
    <scope>NUCLEOTIDE SEQUENCE</scope>
    <source>
        <strain evidence="2">H3</strain>
        <tissue evidence="2">Leaf</tissue>
    </source>
</reference>
<dbReference type="GO" id="GO:0016973">
    <property type="term" value="P:poly(A)+ mRNA export from nucleus"/>
    <property type="evidence" value="ECO:0007669"/>
    <property type="project" value="InterPro"/>
</dbReference>
<feature type="region of interest" description="Disordered" evidence="1">
    <location>
        <begin position="57"/>
        <end position="165"/>
    </location>
</feature>
<dbReference type="PANTHER" id="PTHR47701:SF2">
    <property type="entry name" value="PROTEIN MODIFIER OF SNC1 11"/>
    <property type="match status" value="1"/>
</dbReference>
<dbReference type="GO" id="GO:0005634">
    <property type="term" value="C:nucleus"/>
    <property type="evidence" value="ECO:0007669"/>
    <property type="project" value="TreeGrafter"/>
</dbReference>
<comment type="caution">
    <text evidence="2">The sequence shown here is derived from an EMBL/GenBank/DDBJ whole genome shotgun (WGS) entry which is preliminary data.</text>
</comment>
<dbReference type="AlphaFoldDB" id="A0A9D4U5R0"/>
<dbReference type="Proteomes" id="UP000886520">
    <property type="component" value="Chromosome 23"/>
</dbReference>
<dbReference type="InterPro" id="IPR044209">
    <property type="entry name" value="MOS11"/>
</dbReference>
<organism evidence="2 3">
    <name type="scientific">Adiantum capillus-veneris</name>
    <name type="common">Maidenhair fern</name>
    <dbReference type="NCBI Taxonomy" id="13818"/>
    <lineage>
        <taxon>Eukaryota</taxon>
        <taxon>Viridiplantae</taxon>
        <taxon>Streptophyta</taxon>
        <taxon>Embryophyta</taxon>
        <taxon>Tracheophyta</taxon>
        <taxon>Polypodiopsida</taxon>
        <taxon>Polypodiidae</taxon>
        <taxon>Polypodiales</taxon>
        <taxon>Pteridineae</taxon>
        <taxon>Pteridaceae</taxon>
        <taxon>Vittarioideae</taxon>
        <taxon>Adiantum</taxon>
    </lineage>
</organism>
<dbReference type="OrthoDB" id="5837849at2759"/>
<accession>A0A9D4U5R0</accession>
<keyword evidence="3" id="KW-1185">Reference proteome</keyword>
<dbReference type="PANTHER" id="PTHR47701">
    <property type="entry name" value="PROTEIN MODIFIER OF SNC1 11"/>
    <property type="match status" value="1"/>
</dbReference>
<evidence type="ECO:0000256" key="1">
    <source>
        <dbReference type="SAM" id="MobiDB-lite"/>
    </source>
</evidence>
<name>A0A9D4U5R0_ADICA</name>